<dbReference type="SUPFAM" id="SSF52058">
    <property type="entry name" value="L domain-like"/>
    <property type="match status" value="1"/>
</dbReference>
<dbReference type="EMBL" id="QGNW01000040">
    <property type="protein sequence ID" value="RVX08793.1"/>
    <property type="molecule type" value="Genomic_DNA"/>
</dbReference>
<dbReference type="AlphaFoldDB" id="A0A438JIL0"/>
<feature type="domain" description="Disease resistance R13L4/SHOC-2-like LRR" evidence="2">
    <location>
        <begin position="201"/>
        <end position="481"/>
    </location>
</feature>
<evidence type="ECO:0000313" key="3">
    <source>
        <dbReference type="EMBL" id="RVX08793.1"/>
    </source>
</evidence>
<dbReference type="Pfam" id="PF23598">
    <property type="entry name" value="LRR_14"/>
    <property type="match status" value="1"/>
</dbReference>
<dbReference type="Proteomes" id="UP000288805">
    <property type="component" value="Unassembled WGS sequence"/>
</dbReference>
<keyword evidence="1" id="KW-0677">Repeat</keyword>
<dbReference type="Gene3D" id="3.80.10.10">
    <property type="entry name" value="Ribonuclease Inhibitor"/>
    <property type="match status" value="1"/>
</dbReference>
<evidence type="ECO:0000256" key="1">
    <source>
        <dbReference type="ARBA" id="ARBA00022737"/>
    </source>
</evidence>
<dbReference type="PANTHER" id="PTHR47186">
    <property type="entry name" value="LEUCINE-RICH REPEAT-CONTAINING PROTEIN 57"/>
    <property type="match status" value="1"/>
</dbReference>
<name>A0A438JIL0_VITVI</name>
<organism evidence="3 4">
    <name type="scientific">Vitis vinifera</name>
    <name type="common">Grape</name>
    <dbReference type="NCBI Taxonomy" id="29760"/>
    <lineage>
        <taxon>Eukaryota</taxon>
        <taxon>Viridiplantae</taxon>
        <taxon>Streptophyta</taxon>
        <taxon>Embryophyta</taxon>
        <taxon>Tracheophyta</taxon>
        <taxon>Spermatophyta</taxon>
        <taxon>Magnoliopsida</taxon>
        <taxon>eudicotyledons</taxon>
        <taxon>Gunneridae</taxon>
        <taxon>Pentapetalae</taxon>
        <taxon>rosids</taxon>
        <taxon>Vitales</taxon>
        <taxon>Vitaceae</taxon>
        <taxon>Viteae</taxon>
        <taxon>Vitis</taxon>
    </lineage>
</organism>
<comment type="caution">
    <text evidence="3">The sequence shown here is derived from an EMBL/GenBank/DDBJ whole genome shotgun (WGS) entry which is preliminary data.</text>
</comment>
<accession>A0A438JIL0</accession>
<protein>
    <submittedName>
        <fullName evidence="3">Putative disease resistance protein</fullName>
    </submittedName>
</protein>
<gene>
    <name evidence="3" type="primary">VvCHDp000567_5</name>
    <name evidence="3" type="ORF">CK203_011049</name>
</gene>
<reference evidence="3 4" key="1">
    <citation type="journal article" date="2018" name="PLoS Genet.">
        <title>Population sequencing reveals clonal diversity and ancestral inbreeding in the grapevine cultivar Chardonnay.</title>
        <authorList>
            <person name="Roach M.J."/>
            <person name="Johnson D.L."/>
            <person name="Bohlmann J."/>
            <person name="van Vuuren H.J."/>
            <person name="Jones S.J."/>
            <person name="Pretorius I.S."/>
            <person name="Schmidt S.A."/>
            <person name="Borneman A.R."/>
        </authorList>
    </citation>
    <scope>NUCLEOTIDE SEQUENCE [LARGE SCALE GENOMIC DNA]</scope>
    <source>
        <strain evidence="4">cv. Chardonnay</strain>
        <tissue evidence="3">Leaf</tissue>
    </source>
</reference>
<evidence type="ECO:0000313" key="4">
    <source>
        <dbReference type="Proteomes" id="UP000288805"/>
    </source>
</evidence>
<dbReference type="PANTHER" id="PTHR47186:SF12">
    <property type="entry name" value="NB-ARC DOMAIN-CONTAINING PROTEIN"/>
    <property type="match status" value="1"/>
</dbReference>
<proteinExistence type="predicted"/>
<evidence type="ECO:0000259" key="2">
    <source>
        <dbReference type="Pfam" id="PF23598"/>
    </source>
</evidence>
<dbReference type="InterPro" id="IPR032675">
    <property type="entry name" value="LRR_dom_sf"/>
</dbReference>
<sequence length="543" mass="62158">MLCEAEDFIDDFIIKVYGQTEKDRENSIAEFGNELQNINSRVSEILNRRPRLEASLMLEEIQRFLRSNFVFDKDKELLLPLACALVRVLVAAGLIQEKPGELMEDKAQENIEKLINQGMLEEDQTEWDCLRVPSPYYKLSLSVMNAEDFLISTANSDSIIPPTARHGMAFQSPALIVCVEIANYQSLVQGWFFFNSLETVLYNTKLLRVLHLENIKLKSLPDVGKFVHLRYLGLRHSKITELPESISNLRNLQTSDISWSGNEFELSNGVLNLAQLRHLRMFRPMNDCKVRVPRGISRLRNLQTLNVIYAGGGIAKELGNMTQLRSLDVRSVSEDHAGELYASIMKLTGLCTLSLTVERERVSYNSSSYFRYENSLFPCLESLSPPPLLQKLSLTGHLIEIPVWLGSMENLTKLYMKAYGREFFRAGGFPKLEYLKIVSHNLVEWTEMEEGALPCLKQLYFWNCMRLMGLPEGLQHVATLQKLVLLNVHEDLIRRLSPNGGKPKVKAKDYNDAQFLVREDVHEAENYKDNFIAPVDGRDKEKF</sequence>
<dbReference type="InterPro" id="IPR055414">
    <property type="entry name" value="LRR_R13L4/SHOC2-like"/>
</dbReference>